<dbReference type="Pfam" id="PF13606">
    <property type="entry name" value="Ank_3"/>
    <property type="match status" value="1"/>
</dbReference>
<dbReference type="AlphaFoldDB" id="A0A6A4GZM7"/>
<dbReference type="InterPro" id="IPR036770">
    <property type="entry name" value="Ankyrin_rpt-contain_sf"/>
</dbReference>
<dbReference type="PROSITE" id="PS50088">
    <property type="entry name" value="ANK_REPEAT"/>
    <property type="match status" value="1"/>
</dbReference>
<accession>A0A6A4GZM7</accession>
<evidence type="ECO:0000256" key="4">
    <source>
        <dbReference type="SAM" id="MobiDB-lite"/>
    </source>
</evidence>
<dbReference type="PANTHER" id="PTHR24198">
    <property type="entry name" value="ANKYRIN REPEAT AND PROTEIN KINASE DOMAIN-CONTAINING PROTEIN"/>
    <property type="match status" value="1"/>
</dbReference>
<dbReference type="SUPFAM" id="SSF48403">
    <property type="entry name" value="Ankyrin repeat"/>
    <property type="match status" value="1"/>
</dbReference>
<keyword evidence="1" id="KW-0677">Repeat</keyword>
<evidence type="ECO:0000256" key="1">
    <source>
        <dbReference type="ARBA" id="ARBA00022737"/>
    </source>
</evidence>
<dbReference type="EMBL" id="ML769641">
    <property type="protein sequence ID" value="KAE9390933.1"/>
    <property type="molecule type" value="Genomic_DNA"/>
</dbReference>
<feature type="region of interest" description="Disordered" evidence="4">
    <location>
        <begin position="1"/>
        <end position="56"/>
    </location>
</feature>
<evidence type="ECO:0000256" key="3">
    <source>
        <dbReference type="PROSITE-ProRule" id="PRU00023"/>
    </source>
</evidence>
<evidence type="ECO:0000313" key="5">
    <source>
        <dbReference type="EMBL" id="KAE9390933.1"/>
    </source>
</evidence>
<proteinExistence type="predicted"/>
<gene>
    <name evidence="5" type="ORF">BT96DRAFT_925622</name>
</gene>
<reference evidence="5" key="1">
    <citation type="journal article" date="2019" name="Environ. Microbiol.">
        <title>Fungal ecological strategies reflected in gene transcription - a case study of two litter decomposers.</title>
        <authorList>
            <person name="Barbi F."/>
            <person name="Kohler A."/>
            <person name="Barry K."/>
            <person name="Baskaran P."/>
            <person name="Daum C."/>
            <person name="Fauchery L."/>
            <person name="Ihrmark K."/>
            <person name="Kuo A."/>
            <person name="LaButti K."/>
            <person name="Lipzen A."/>
            <person name="Morin E."/>
            <person name="Grigoriev I.V."/>
            <person name="Henrissat B."/>
            <person name="Lindahl B."/>
            <person name="Martin F."/>
        </authorList>
    </citation>
    <scope>NUCLEOTIDE SEQUENCE</scope>
    <source>
        <strain evidence="5">JB14</strain>
    </source>
</reference>
<dbReference type="SMART" id="SM00248">
    <property type="entry name" value="ANK"/>
    <property type="match status" value="2"/>
</dbReference>
<evidence type="ECO:0000313" key="6">
    <source>
        <dbReference type="Proteomes" id="UP000799118"/>
    </source>
</evidence>
<keyword evidence="2 3" id="KW-0040">ANK repeat</keyword>
<organism evidence="5 6">
    <name type="scientific">Gymnopus androsaceus JB14</name>
    <dbReference type="NCBI Taxonomy" id="1447944"/>
    <lineage>
        <taxon>Eukaryota</taxon>
        <taxon>Fungi</taxon>
        <taxon>Dikarya</taxon>
        <taxon>Basidiomycota</taxon>
        <taxon>Agaricomycotina</taxon>
        <taxon>Agaricomycetes</taxon>
        <taxon>Agaricomycetidae</taxon>
        <taxon>Agaricales</taxon>
        <taxon>Marasmiineae</taxon>
        <taxon>Omphalotaceae</taxon>
        <taxon>Gymnopus</taxon>
    </lineage>
</organism>
<sequence length="502" mass="57224">MSSEIPVPAPAYVHPPQYPEGPETESPGAGSSKGSDLKDSRSHPVPTPPAGECAPLLEDHSAPRVSYTISIPDCQMSQNIRSAIHNQQYDVLALYFSQGFSPDHLTCLGNTPLFLAIRKGDLQMTKFILEKGARVNSWNSGLKEHSASEPNACYSGKHEQLRNFYLDTPADGDSKAFTQRIKAYQKELSKENWTPQCQYEREDRDVLYPSRTPLMEAAVYGRLTIVRLLVEQYGADPGLVAPDGQTAFRIAKDAGYRDVADYLPANRKGVMRRIKFRSRKSIRKIKEFCKDIYEYSEFFVWHVPKFFIWHIPKWFLTSIWEVIREIDGEKLKKFAKWVFIDVPRFFLWDVPKFFLWDLPKEIPSILRTLGKWAWKALTVYLPAFIKALGRTVSIASAIHSLFMAIATFLGNVTLQDVLRAFKEALNAIFMQLPLLVWRGIKGVAKAIDKLFCSLFDIFWWIGKVLVRIILFVPETIGRIVLEMGSLAGKVGREIVLLINPRF</sequence>
<dbReference type="PROSITE" id="PS50297">
    <property type="entry name" value="ANK_REP_REGION"/>
    <property type="match status" value="1"/>
</dbReference>
<dbReference type="InterPro" id="IPR002110">
    <property type="entry name" value="Ankyrin_rpt"/>
</dbReference>
<feature type="repeat" description="ANK" evidence="3">
    <location>
        <begin position="108"/>
        <end position="140"/>
    </location>
</feature>
<dbReference type="Pfam" id="PF00023">
    <property type="entry name" value="Ank"/>
    <property type="match status" value="1"/>
</dbReference>
<dbReference type="PANTHER" id="PTHR24198:SF165">
    <property type="entry name" value="ANKYRIN REPEAT-CONTAINING PROTEIN-RELATED"/>
    <property type="match status" value="1"/>
</dbReference>
<dbReference type="Gene3D" id="1.25.40.20">
    <property type="entry name" value="Ankyrin repeat-containing domain"/>
    <property type="match status" value="1"/>
</dbReference>
<dbReference type="Proteomes" id="UP000799118">
    <property type="component" value="Unassembled WGS sequence"/>
</dbReference>
<evidence type="ECO:0000256" key="2">
    <source>
        <dbReference type="ARBA" id="ARBA00023043"/>
    </source>
</evidence>
<protein>
    <submittedName>
        <fullName evidence="5">Ankyrin</fullName>
    </submittedName>
</protein>
<name>A0A6A4GZM7_9AGAR</name>
<keyword evidence="6" id="KW-1185">Reference proteome</keyword>
<dbReference type="OrthoDB" id="2891447at2759"/>